<accession>A0A387FI41</accession>
<protein>
    <submittedName>
        <fullName evidence="1">Tautomerase enzyme</fullName>
    </submittedName>
</protein>
<dbReference type="Gene3D" id="3.30.429.10">
    <property type="entry name" value="Macrophage Migration Inhibitory Factor"/>
    <property type="match status" value="1"/>
</dbReference>
<dbReference type="EMBL" id="CP032694">
    <property type="protein sequence ID" value="AYG58179.1"/>
    <property type="molecule type" value="Genomic_DNA"/>
</dbReference>
<reference evidence="1 2" key="1">
    <citation type="submission" date="2018-10" db="EMBL/GenBank/DDBJ databases">
        <title>Rhizobium etli, R. leguminosarum and a new Rhizobium genospecies from Phaseolus dumosus.</title>
        <authorList>
            <person name="Ramirez-Puebla S.T."/>
            <person name="Rogel-Hernandez M.A."/>
            <person name="Guerrero G."/>
            <person name="Ormeno-Orrillo E."/>
            <person name="Martinez-Romero J.C."/>
            <person name="Negrete-Yankelevich S."/>
            <person name="Martinez-Romero E."/>
        </authorList>
    </citation>
    <scope>NUCLEOTIDE SEQUENCE [LARGE SCALE GENOMIC DNA]</scope>
    <source>
        <strain evidence="1 2">CCGE525</strain>
    </source>
</reference>
<keyword evidence="2" id="KW-1185">Reference proteome</keyword>
<evidence type="ECO:0000313" key="2">
    <source>
        <dbReference type="Proteomes" id="UP000282195"/>
    </source>
</evidence>
<dbReference type="RefSeq" id="WP_120703259.1">
    <property type="nucleotide sequence ID" value="NZ_CP032694.1"/>
</dbReference>
<evidence type="ECO:0000313" key="1">
    <source>
        <dbReference type="EMBL" id="AYG58179.1"/>
    </source>
</evidence>
<name>A0A387FI41_9HYPH</name>
<dbReference type="InterPro" id="IPR014347">
    <property type="entry name" value="Tautomerase/MIF_sf"/>
</dbReference>
<dbReference type="KEGG" id="rjg:CCGE525_04640"/>
<sequence>MPITLTVPEGLLSSEAEAQTFAELTDALLKVSQLSGNAFMTPNVVGTINVLPQGRVFSGGKPAAAAFIELKLPEIALATDEAKKAFTEAATTIVERASNGRVSRDHIWTNIVYAADGSWGIGGQVYGSTKLVSAIQQAAAL</sequence>
<proteinExistence type="predicted"/>
<gene>
    <name evidence="1" type="ORF">CCGE525_04640</name>
</gene>
<dbReference type="Proteomes" id="UP000282195">
    <property type="component" value="Chromosome"/>
</dbReference>
<dbReference type="OrthoDB" id="1438441at2"/>
<organism evidence="1 2">
    <name type="scientific">Rhizobium jaguaris</name>
    <dbReference type="NCBI Taxonomy" id="1312183"/>
    <lineage>
        <taxon>Bacteria</taxon>
        <taxon>Pseudomonadati</taxon>
        <taxon>Pseudomonadota</taxon>
        <taxon>Alphaproteobacteria</taxon>
        <taxon>Hyphomicrobiales</taxon>
        <taxon>Rhizobiaceae</taxon>
        <taxon>Rhizobium/Agrobacterium group</taxon>
        <taxon>Rhizobium</taxon>
    </lineage>
</organism>
<dbReference type="AlphaFoldDB" id="A0A387FI41"/>